<dbReference type="RefSeq" id="WP_286492171.1">
    <property type="nucleotide sequence ID" value="NZ_DAMCAC010000001.1"/>
</dbReference>
<organism evidence="1 2">
    <name type="scientific">Empedobacter brevis</name>
    <dbReference type="NCBI Taxonomy" id="247"/>
    <lineage>
        <taxon>Bacteria</taxon>
        <taxon>Pseudomonadati</taxon>
        <taxon>Bacteroidota</taxon>
        <taxon>Flavobacteriia</taxon>
        <taxon>Flavobacteriales</taxon>
        <taxon>Weeksellaceae</taxon>
        <taxon>Empedobacter</taxon>
    </lineage>
</organism>
<name>A0AAJ1QDH7_9FLAO</name>
<evidence type="ECO:0000313" key="1">
    <source>
        <dbReference type="EMBL" id="MDM1072030.1"/>
    </source>
</evidence>
<gene>
    <name evidence="1" type="ORF">HX001_05920</name>
</gene>
<reference evidence="1" key="2">
    <citation type="journal article" date="2022" name="Sci. Total Environ.">
        <title>Prevalence, transmission, and molecular epidemiology of tet(X)-positive bacteria among humans, animals, and environmental niches in China: An epidemiological, and genomic-based study.</title>
        <authorList>
            <person name="Dong N."/>
            <person name="Zeng Y."/>
            <person name="Cai C."/>
            <person name="Sun C."/>
            <person name="Lu J."/>
            <person name="Liu C."/>
            <person name="Zhou H."/>
            <person name="Sun Q."/>
            <person name="Shu L."/>
            <person name="Wang H."/>
            <person name="Wang Y."/>
            <person name="Wang S."/>
            <person name="Wu C."/>
            <person name="Chan E.W."/>
            <person name="Chen G."/>
            <person name="Shen Z."/>
            <person name="Chen S."/>
            <person name="Zhang R."/>
        </authorList>
    </citation>
    <scope>NUCLEOTIDE SEQUENCE</scope>
    <source>
        <strain evidence="1">R655-4</strain>
    </source>
</reference>
<comment type="caution">
    <text evidence="1">The sequence shown here is derived from an EMBL/GenBank/DDBJ whole genome shotgun (WGS) entry which is preliminary data.</text>
</comment>
<dbReference type="EMBL" id="JACAGJ010000002">
    <property type="protein sequence ID" value="MDM1072030.1"/>
    <property type="molecule type" value="Genomic_DNA"/>
</dbReference>
<dbReference type="AlphaFoldDB" id="A0AAJ1QDH7"/>
<dbReference type="Proteomes" id="UP001170959">
    <property type="component" value="Unassembled WGS sequence"/>
</dbReference>
<evidence type="ECO:0000313" key="2">
    <source>
        <dbReference type="Proteomes" id="UP001170959"/>
    </source>
</evidence>
<sequence length="65" mass="8038">MYILVNIIYQMVNLILQLYHQFFYKTIILFINVSMRITDHFQYHQSCIYKVYEYVHESNTLVDIL</sequence>
<proteinExistence type="predicted"/>
<reference evidence="1" key="1">
    <citation type="submission" date="2020-06" db="EMBL/GenBank/DDBJ databases">
        <authorList>
            <person name="Dong N."/>
        </authorList>
    </citation>
    <scope>NUCLEOTIDE SEQUENCE</scope>
    <source>
        <strain evidence="1">R655-4</strain>
    </source>
</reference>
<accession>A0AAJ1QDH7</accession>
<protein>
    <submittedName>
        <fullName evidence="1">Uncharacterized protein</fullName>
    </submittedName>
</protein>